<dbReference type="InterPro" id="IPR027417">
    <property type="entry name" value="P-loop_NTPase"/>
</dbReference>
<dbReference type="Proteomes" id="UP000585681">
    <property type="component" value="Unassembled WGS sequence"/>
</dbReference>
<dbReference type="GO" id="GO:0005524">
    <property type="term" value="F:ATP binding"/>
    <property type="evidence" value="ECO:0007669"/>
    <property type="project" value="UniProtKB-KW"/>
</dbReference>
<dbReference type="InterPro" id="IPR003439">
    <property type="entry name" value="ABC_transporter-like_ATP-bd"/>
</dbReference>
<evidence type="ECO:0000313" key="6">
    <source>
        <dbReference type="Proteomes" id="UP000585681"/>
    </source>
</evidence>
<evidence type="ECO:0000256" key="3">
    <source>
        <dbReference type="SAM" id="MobiDB-lite"/>
    </source>
</evidence>
<evidence type="ECO:0000256" key="1">
    <source>
        <dbReference type="ARBA" id="ARBA00022741"/>
    </source>
</evidence>
<keyword evidence="1" id="KW-0547">Nucleotide-binding</keyword>
<sequence length="234" mass="25466">MIELKLEKSQGAFTLDVAFSLPFSGILGLMGPSGSGKSTLFSCLAGHAVPDEGRIAVRGTTLLDTRRRVNLRPARRGIGIVFQDGLLFPHMSVRRNLTYGARAGAPDLLAELTEVLELAPLMERRPASLSGGERQRVAIGRALMAEPRLLLLDEPLSALDPARREEVLCLLERVHDRTGTPMIYISHAPEEIRRLAQTVITLDRGRIADISASPAPRFGPRGLQPAGGRPRWAV</sequence>
<dbReference type="PROSITE" id="PS50893">
    <property type="entry name" value="ABC_TRANSPORTER_2"/>
    <property type="match status" value="1"/>
</dbReference>
<dbReference type="PANTHER" id="PTHR43514">
    <property type="entry name" value="ABC TRANSPORTER I FAMILY MEMBER 10"/>
    <property type="match status" value="1"/>
</dbReference>
<proteinExistence type="predicted"/>
<dbReference type="InterPro" id="IPR050334">
    <property type="entry name" value="Molybdenum_import_ModC"/>
</dbReference>
<dbReference type="GO" id="GO:0016887">
    <property type="term" value="F:ATP hydrolysis activity"/>
    <property type="evidence" value="ECO:0007669"/>
    <property type="project" value="InterPro"/>
</dbReference>
<dbReference type="SUPFAM" id="SSF52540">
    <property type="entry name" value="P-loop containing nucleoside triphosphate hydrolases"/>
    <property type="match status" value="1"/>
</dbReference>
<accession>A0A840CEN6</accession>
<feature type="domain" description="ABC transporter" evidence="4">
    <location>
        <begin position="1"/>
        <end position="229"/>
    </location>
</feature>
<evidence type="ECO:0000313" key="5">
    <source>
        <dbReference type="EMBL" id="MBB4020677.1"/>
    </source>
</evidence>
<protein>
    <submittedName>
        <fullName evidence="5">Molybdate transport system ATP-binding protein</fullName>
    </submittedName>
</protein>
<feature type="region of interest" description="Disordered" evidence="3">
    <location>
        <begin position="211"/>
        <end position="234"/>
    </location>
</feature>
<dbReference type="AlphaFoldDB" id="A0A840CEN6"/>
<name>A0A840CEN6_9RHOB</name>
<dbReference type="RefSeq" id="WP_160173131.1">
    <property type="nucleotide sequence ID" value="NZ_JACIEQ010000001.1"/>
</dbReference>
<dbReference type="PANTHER" id="PTHR43514:SF4">
    <property type="entry name" value="ABC TRANSPORTER I FAMILY MEMBER 10"/>
    <property type="match status" value="1"/>
</dbReference>
<dbReference type="InterPro" id="IPR003593">
    <property type="entry name" value="AAA+_ATPase"/>
</dbReference>
<keyword evidence="2 5" id="KW-0067">ATP-binding</keyword>
<keyword evidence="6" id="KW-1185">Reference proteome</keyword>
<dbReference type="PROSITE" id="PS00211">
    <property type="entry name" value="ABC_TRANSPORTER_1"/>
    <property type="match status" value="1"/>
</dbReference>
<dbReference type="InterPro" id="IPR017871">
    <property type="entry name" value="ABC_transporter-like_CS"/>
</dbReference>
<organism evidence="5 6">
    <name type="scientific">Actibacterium naphthalenivorans</name>
    <dbReference type="NCBI Taxonomy" id="1614693"/>
    <lineage>
        <taxon>Bacteria</taxon>
        <taxon>Pseudomonadati</taxon>
        <taxon>Pseudomonadota</taxon>
        <taxon>Alphaproteobacteria</taxon>
        <taxon>Rhodobacterales</taxon>
        <taxon>Roseobacteraceae</taxon>
        <taxon>Actibacterium</taxon>
    </lineage>
</organism>
<comment type="caution">
    <text evidence="5">The sequence shown here is derived from an EMBL/GenBank/DDBJ whole genome shotgun (WGS) entry which is preliminary data.</text>
</comment>
<dbReference type="EMBL" id="JACIEQ010000001">
    <property type="protein sequence ID" value="MBB4020677.1"/>
    <property type="molecule type" value="Genomic_DNA"/>
</dbReference>
<gene>
    <name evidence="5" type="ORF">GGR17_000468</name>
</gene>
<dbReference type="Pfam" id="PF00005">
    <property type="entry name" value="ABC_tran"/>
    <property type="match status" value="1"/>
</dbReference>
<evidence type="ECO:0000259" key="4">
    <source>
        <dbReference type="PROSITE" id="PS50893"/>
    </source>
</evidence>
<evidence type="ECO:0000256" key="2">
    <source>
        <dbReference type="ARBA" id="ARBA00022840"/>
    </source>
</evidence>
<dbReference type="SMART" id="SM00382">
    <property type="entry name" value="AAA"/>
    <property type="match status" value="1"/>
</dbReference>
<reference evidence="5" key="1">
    <citation type="submission" date="2020-08" db="EMBL/GenBank/DDBJ databases">
        <title>Genomic Encyclopedia of Type Strains, Phase IV (KMG-IV): sequencing the most valuable type-strain genomes for metagenomic binning, comparative biology and taxonomic classification.</title>
        <authorList>
            <person name="Goeker M."/>
        </authorList>
    </citation>
    <scope>NUCLEOTIDE SEQUENCE [LARGE SCALE GENOMIC DNA]</scope>
    <source>
        <strain evidence="5">DSM 105040</strain>
    </source>
</reference>
<dbReference type="Gene3D" id="3.40.50.300">
    <property type="entry name" value="P-loop containing nucleotide triphosphate hydrolases"/>
    <property type="match status" value="1"/>
</dbReference>